<comment type="caution">
    <text evidence="5">The sequence shown here is derived from an EMBL/GenBank/DDBJ whole genome shotgun (WGS) entry which is preliminary data.</text>
</comment>
<dbReference type="PANTHER" id="PTHR43176:SF3">
    <property type="entry name" value="3-HYDROXYISOBUTYRYL-COA HYDROLASE, MITOCHONDRIAL"/>
    <property type="match status" value="1"/>
</dbReference>
<keyword evidence="3" id="KW-0378">Hydrolase</keyword>
<dbReference type="Gene3D" id="3.90.226.10">
    <property type="entry name" value="2-enoyl-CoA Hydratase, Chain A, domain 1"/>
    <property type="match status" value="1"/>
</dbReference>
<dbReference type="AlphaFoldDB" id="A0A437Q998"/>
<name>A0A437Q998_9GAMM</name>
<dbReference type="Pfam" id="PF16113">
    <property type="entry name" value="ECH_2"/>
    <property type="match status" value="1"/>
</dbReference>
<reference evidence="5 6" key="1">
    <citation type="submission" date="2019-01" db="EMBL/GenBank/DDBJ databases">
        <authorList>
            <person name="Chen W.-M."/>
        </authorList>
    </citation>
    <scope>NUCLEOTIDE SEQUENCE [LARGE SCALE GENOMIC DNA]</scope>
    <source>
        <strain evidence="5 6">HPM-16</strain>
    </source>
</reference>
<feature type="domain" description="Enoyl-CoA hydratase/isomerase" evidence="4">
    <location>
        <begin position="20"/>
        <end position="354"/>
    </location>
</feature>
<proteinExistence type="predicted"/>
<sequence length="366" mass="39997">MSAVRFTEHATQDGKKIVEICLNAEKSLNALTLEMVDLIQPKLDACKNDDDVVAIVLDGAGEKAFCAGGDVVGLYKSMTGEGDKDLPETFFTREYTLDYTIHTYPKPIICWGAGIVMGGGMGLMSGCSHRVVTETTMMAMPEVTIGLYPDVGGTWFLNRTPGRTGLFLGLTGARMNAADAIFLGMADRKVAVEQRGAMFEALQAATWNGNNYSVVSAVLRQLERQSAAAFEQMSSPVAAHFDQIQALTDYDSAAEIHAAIQSLETDDKWLQKAKAAIGHGSPLAVQMIYRQLQNTLHMSLKEVFQSELVLSVQCCRHREFPEGVRALLVDKDGKPQWTFSSVDDVDPAFLDELFVSPWETNPLASL</sequence>
<dbReference type="EC" id="3.1.2.4" evidence="2"/>
<dbReference type="RefSeq" id="WP_127693930.1">
    <property type="nucleotide sequence ID" value="NZ_SACQ01000003.1"/>
</dbReference>
<dbReference type="GO" id="GO:0016853">
    <property type="term" value="F:isomerase activity"/>
    <property type="evidence" value="ECO:0007669"/>
    <property type="project" value="UniProtKB-KW"/>
</dbReference>
<dbReference type="NCBIfam" id="NF004127">
    <property type="entry name" value="PRK05617.1"/>
    <property type="match status" value="1"/>
</dbReference>
<organism evidence="5 6">
    <name type="scientific">Neptunomonas marina</name>
    <dbReference type="NCBI Taxonomy" id="1815562"/>
    <lineage>
        <taxon>Bacteria</taxon>
        <taxon>Pseudomonadati</taxon>
        <taxon>Pseudomonadota</taxon>
        <taxon>Gammaproteobacteria</taxon>
        <taxon>Oceanospirillales</taxon>
        <taxon>Oceanospirillaceae</taxon>
        <taxon>Neptunomonas</taxon>
    </lineage>
</organism>
<evidence type="ECO:0000256" key="2">
    <source>
        <dbReference type="ARBA" id="ARBA00011915"/>
    </source>
</evidence>
<evidence type="ECO:0000313" key="6">
    <source>
        <dbReference type="Proteomes" id="UP000282818"/>
    </source>
</evidence>
<dbReference type="InterPro" id="IPR045004">
    <property type="entry name" value="ECH_dom"/>
</dbReference>
<dbReference type="EMBL" id="SACQ01000003">
    <property type="protein sequence ID" value="RVU31085.1"/>
    <property type="molecule type" value="Genomic_DNA"/>
</dbReference>
<accession>A0A437Q998</accession>
<evidence type="ECO:0000313" key="5">
    <source>
        <dbReference type="EMBL" id="RVU31085.1"/>
    </source>
</evidence>
<evidence type="ECO:0000256" key="1">
    <source>
        <dbReference type="ARBA" id="ARBA00001709"/>
    </source>
</evidence>
<dbReference type="SUPFAM" id="SSF52096">
    <property type="entry name" value="ClpP/crotonase"/>
    <property type="match status" value="1"/>
</dbReference>
<comment type="catalytic activity">
    <reaction evidence="1">
        <text>3-hydroxy-2-methylpropanoyl-CoA + H2O = 3-hydroxy-2-methylpropanoate + CoA + H(+)</text>
        <dbReference type="Rhea" id="RHEA:20888"/>
        <dbReference type="ChEBI" id="CHEBI:11805"/>
        <dbReference type="ChEBI" id="CHEBI:15377"/>
        <dbReference type="ChEBI" id="CHEBI:15378"/>
        <dbReference type="ChEBI" id="CHEBI:57287"/>
        <dbReference type="ChEBI" id="CHEBI:57340"/>
        <dbReference type="EC" id="3.1.2.4"/>
    </reaction>
</comment>
<protein>
    <recommendedName>
        <fullName evidence="2">3-hydroxyisobutyryl-CoA hydrolase</fullName>
        <ecNumber evidence="2">3.1.2.4</ecNumber>
    </recommendedName>
</protein>
<dbReference type="GO" id="GO:0003860">
    <property type="term" value="F:3-hydroxyisobutyryl-CoA hydrolase activity"/>
    <property type="evidence" value="ECO:0007669"/>
    <property type="project" value="UniProtKB-EC"/>
</dbReference>
<dbReference type="CDD" id="cd06558">
    <property type="entry name" value="crotonase-like"/>
    <property type="match status" value="1"/>
</dbReference>
<dbReference type="InterPro" id="IPR032259">
    <property type="entry name" value="HIBYL-CoA-H"/>
</dbReference>
<keyword evidence="6" id="KW-1185">Reference proteome</keyword>
<dbReference type="Proteomes" id="UP000282818">
    <property type="component" value="Unassembled WGS sequence"/>
</dbReference>
<dbReference type="InterPro" id="IPR029045">
    <property type="entry name" value="ClpP/crotonase-like_dom_sf"/>
</dbReference>
<evidence type="ECO:0000256" key="3">
    <source>
        <dbReference type="ARBA" id="ARBA00022801"/>
    </source>
</evidence>
<dbReference type="PANTHER" id="PTHR43176">
    <property type="entry name" value="3-HYDROXYISOBUTYRYL-COA HYDROLASE-RELATED"/>
    <property type="match status" value="1"/>
</dbReference>
<keyword evidence="5" id="KW-0413">Isomerase</keyword>
<dbReference type="GO" id="GO:0006574">
    <property type="term" value="P:L-valine catabolic process"/>
    <property type="evidence" value="ECO:0007669"/>
    <property type="project" value="TreeGrafter"/>
</dbReference>
<evidence type="ECO:0000259" key="4">
    <source>
        <dbReference type="Pfam" id="PF16113"/>
    </source>
</evidence>
<gene>
    <name evidence="5" type="ORF">EOE65_08750</name>
</gene>
<dbReference type="GO" id="GO:0005829">
    <property type="term" value="C:cytosol"/>
    <property type="evidence" value="ECO:0007669"/>
    <property type="project" value="TreeGrafter"/>
</dbReference>